<protein>
    <submittedName>
        <fullName evidence="3">VanZ family protein</fullName>
    </submittedName>
</protein>
<dbReference type="Pfam" id="PF04892">
    <property type="entry name" value="VanZ"/>
    <property type="match status" value="1"/>
</dbReference>
<reference evidence="3" key="1">
    <citation type="submission" date="2021-04" db="EMBL/GenBank/DDBJ databases">
        <title>Luteolibacter sp. 32A isolated from the skin of an Anderson's salamander (Ambystoma andersonii).</title>
        <authorList>
            <person name="Spergser J."/>
            <person name="Busse H.-J."/>
        </authorList>
    </citation>
    <scope>NUCLEOTIDE SEQUENCE</scope>
    <source>
        <strain evidence="3">32A</strain>
    </source>
</reference>
<evidence type="ECO:0000259" key="2">
    <source>
        <dbReference type="Pfam" id="PF04892"/>
    </source>
</evidence>
<dbReference type="AlphaFoldDB" id="A0A975G669"/>
<keyword evidence="1" id="KW-0812">Transmembrane</keyword>
<dbReference type="InterPro" id="IPR006976">
    <property type="entry name" value="VanZ-like"/>
</dbReference>
<organism evidence="3 4">
    <name type="scientific">Luteolibacter ambystomatis</name>
    <dbReference type="NCBI Taxonomy" id="2824561"/>
    <lineage>
        <taxon>Bacteria</taxon>
        <taxon>Pseudomonadati</taxon>
        <taxon>Verrucomicrobiota</taxon>
        <taxon>Verrucomicrobiia</taxon>
        <taxon>Verrucomicrobiales</taxon>
        <taxon>Verrucomicrobiaceae</taxon>
        <taxon>Luteolibacter</taxon>
    </lineage>
</organism>
<dbReference type="PANTHER" id="PTHR28008:SF1">
    <property type="entry name" value="DOMAIN PROTEIN, PUTATIVE (AFU_ORTHOLOGUE AFUA_3G10980)-RELATED"/>
    <property type="match status" value="1"/>
</dbReference>
<dbReference type="NCBIfam" id="NF037970">
    <property type="entry name" value="vanZ_1"/>
    <property type="match status" value="1"/>
</dbReference>
<feature type="domain" description="VanZ-like" evidence="2">
    <location>
        <begin position="37"/>
        <end position="121"/>
    </location>
</feature>
<keyword evidence="1" id="KW-0472">Membrane</keyword>
<gene>
    <name evidence="3" type="ORF">KBB96_11490</name>
</gene>
<proteinExistence type="predicted"/>
<dbReference type="PANTHER" id="PTHR28008">
    <property type="entry name" value="DOMAIN PROTEIN, PUTATIVE (AFU_ORTHOLOGUE AFUA_3G10980)-RELATED"/>
    <property type="match status" value="1"/>
</dbReference>
<feature type="transmembrane region" description="Helical" evidence="1">
    <location>
        <begin position="45"/>
        <end position="63"/>
    </location>
</feature>
<keyword evidence="4" id="KW-1185">Reference proteome</keyword>
<dbReference type="KEGG" id="lamb:KBB96_11490"/>
<accession>A0A975G669</accession>
<evidence type="ECO:0000313" key="4">
    <source>
        <dbReference type="Proteomes" id="UP000676169"/>
    </source>
</evidence>
<sequence>MRLPRHPAFWLTAWLVWFGTLWWLSSAPREIPGTRDITNFDKACHFGYFFGGAGLFAAFLYRLRPAKPDWSTLLALCMVAGMVVGRMDEWHQTHVPNRSGDDINDFLADMTGTLCGVLVFRRMHRMVE</sequence>
<dbReference type="Proteomes" id="UP000676169">
    <property type="component" value="Chromosome"/>
</dbReference>
<name>A0A975G669_9BACT</name>
<evidence type="ECO:0000256" key="1">
    <source>
        <dbReference type="SAM" id="Phobius"/>
    </source>
</evidence>
<dbReference type="EMBL" id="CP073100">
    <property type="protein sequence ID" value="QUE49496.1"/>
    <property type="molecule type" value="Genomic_DNA"/>
</dbReference>
<evidence type="ECO:0000313" key="3">
    <source>
        <dbReference type="EMBL" id="QUE49496.1"/>
    </source>
</evidence>
<feature type="transmembrane region" description="Helical" evidence="1">
    <location>
        <begin position="7"/>
        <end position="25"/>
    </location>
</feature>
<keyword evidence="1" id="KW-1133">Transmembrane helix</keyword>
<dbReference type="RefSeq" id="WP_211629585.1">
    <property type="nucleotide sequence ID" value="NZ_CP073100.1"/>
</dbReference>